<dbReference type="GO" id="GO:0008757">
    <property type="term" value="F:S-adenosylmethionine-dependent methyltransferase activity"/>
    <property type="evidence" value="ECO:0007669"/>
    <property type="project" value="InterPro"/>
</dbReference>
<comment type="pathway">
    <text evidence="1">Lipid metabolism.</text>
</comment>
<dbReference type="CDD" id="cd02440">
    <property type="entry name" value="AdoMet_MTases"/>
    <property type="match status" value="1"/>
</dbReference>
<dbReference type="InterPro" id="IPR013216">
    <property type="entry name" value="Methyltransf_11"/>
</dbReference>
<sequence>MSNDYLNLLALLGIGGAHPGGFALTKSILENEHIHPSESVLDIGCGTGQTAHYLTQRFACQVTALDNHPIMLAKAKERFQKSKSPVIVVEGDVQKLDFPTNSFDMILAESVIAFTDISKTLHELSRVLKSTGRLILIEMTAEHPMSQELMEKVYNLYGIREVPTEKDWITKLGNVGFTKIDVLNTSFGLIQTDIADINQSENIGRKFFDIWDEHNRFTIKNNESIGFRAFRCCL</sequence>
<evidence type="ECO:0000256" key="1">
    <source>
        <dbReference type="ARBA" id="ARBA00005189"/>
    </source>
</evidence>
<dbReference type="Pfam" id="PF08241">
    <property type="entry name" value="Methyltransf_11"/>
    <property type="match status" value="1"/>
</dbReference>
<organism evidence="6 7">
    <name type="scientific">Filibacter tadaridae</name>
    <dbReference type="NCBI Taxonomy" id="2483811"/>
    <lineage>
        <taxon>Bacteria</taxon>
        <taxon>Bacillati</taxon>
        <taxon>Bacillota</taxon>
        <taxon>Bacilli</taxon>
        <taxon>Bacillales</taxon>
        <taxon>Caryophanaceae</taxon>
        <taxon>Filibacter</taxon>
    </lineage>
</organism>
<proteinExistence type="predicted"/>
<reference evidence="6 7" key="1">
    <citation type="submission" date="2018-11" db="EMBL/GenBank/DDBJ databases">
        <authorList>
            <person name="Criscuolo A."/>
        </authorList>
    </citation>
    <scope>NUCLEOTIDE SEQUENCE [LARGE SCALE GENOMIC DNA]</scope>
    <source>
        <strain evidence="6">ATB-66</strain>
    </source>
</reference>
<evidence type="ECO:0000313" key="7">
    <source>
        <dbReference type="Proteomes" id="UP000270468"/>
    </source>
</evidence>
<evidence type="ECO:0000256" key="3">
    <source>
        <dbReference type="ARBA" id="ARBA00022679"/>
    </source>
</evidence>
<dbReference type="PANTHER" id="PTHR44307:SF2">
    <property type="entry name" value="PHOSPHOETHANOLAMINE METHYLTRANSFERASE ISOFORM X1"/>
    <property type="match status" value="1"/>
</dbReference>
<dbReference type="OrthoDB" id="43862at2"/>
<dbReference type="EC" id="2.1.1.156" evidence="6"/>
<dbReference type="SUPFAM" id="SSF53335">
    <property type="entry name" value="S-adenosyl-L-methionine-dependent methyltransferases"/>
    <property type="match status" value="1"/>
</dbReference>
<dbReference type="GO" id="GO:0032259">
    <property type="term" value="P:methylation"/>
    <property type="evidence" value="ECO:0007669"/>
    <property type="project" value="UniProtKB-KW"/>
</dbReference>
<dbReference type="EMBL" id="UXAV01000023">
    <property type="protein sequence ID" value="VDC22641.1"/>
    <property type="molecule type" value="Genomic_DNA"/>
</dbReference>
<dbReference type="RefSeq" id="WP_124069256.1">
    <property type="nucleotide sequence ID" value="NZ_CBCRXF010000009.1"/>
</dbReference>
<evidence type="ECO:0000256" key="4">
    <source>
        <dbReference type="ARBA" id="ARBA00025707"/>
    </source>
</evidence>
<keyword evidence="3 6" id="KW-0808">Transferase</keyword>
<accession>A0A3P5WTL7</accession>
<evidence type="ECO:0000313" key="6">
    <source>
        <dbReference type="EMBL" id="VDC22641.1"/>
    </source>
</evidence>
<dbReference type="Gene3D" id="3.40.50.150">
    <property type="entry name" value="Vaccinia Virus protein VP39"/>
    <property type="match status" value="1"/>
</dbReference>
<keyword evidence="2 6" id="KW-0489">Methyltransferase</keyword>
<evidence type="ECO:0000259" key="5">
    <source>
        <dbReference type="Pfam" id="PF08241"/>
    </source>
</evidence>
<comment type="pathway">
    <text evidence="4">Phospholipid metabolism.</text>
</comment>
<keyword evidence="7" id="KW-1185">Reference proteome</keyword>
<dbReference type="Proteomes" id="UP000270468">
    <property type="component" value="Unassembled WGS sequence"/>
</dbReference>
<feature type="domain" description="Methyltransferase type 11" evidence="5">
    <location>
        <begin position="41"/>
        <end position="136"/>
    </location>
</feature>
<name>A0A3P5WTL7_9BACL</name>
<dbReference type="AlphaFoldDB" id="A0A3P5WTL7"/>
<dbReference type="PANTHER" id="PTHR44307">
    <property type="entry name" value="PHOSPHOETHANOLAMINE METHYLTRANSFERASE"/>
    <property type="match status" value="1"/>
</dbReference>
<gene>
    <name evidence="6" type="ORF">FILTAD_00820</name>
</gene>
<protein>
    <submittedName>
        <fullName evidence="6">Glycine/sarcosine/dimethylglycine N-methyltransferase</fullName>
        <ecNumber evidence="6">2.1.1.156</ecNumber>
    </submittedName>
</protein>
<dbReference type="InterPro" id="IPR029063">
    <property type="entry name" value="SAM-dependent_MTases_sf"/>
</dbReference>
<evidence type="ECO:0000256" key="2">
    <source>
        <dbReference type="ARBA" id="ARBA00022603"/>
    </source>
</evidence>